<accession>A0A239LF43</accession>
<evidence type="ECO:0000313" key="3">
    <source>
        <dbReference type="Proteomes" id="UP000198440"/>
    </source>
</evidence>
<name>A0A239LF43_9RHOB</name>
<evidence type="ECO:0000313" key="2">
    <source>
        <dbReference type="EMBL" id="SNT29091.1"/>
    </source>
</evidence>
<dbReference type="Pfam" id="PF13737">
    <property type="entry name" value="DDE_Tnp_1_5"/>
    <property type="match status" value="1"/>
</dbReference>
<protein>
    <submittedName>
        <fullName evidence="2">Transposase DDE domain-containing protein</fullName>
    </submittedName>
</protein>
<evidence type="ECO:0000259" key="1">
    <source>
        <dbReference type="Pfam" id="PF13737"/>
    </source>
</evidence>
<sequence>MSSWALTKYKIRNWLSYNTALKQRGSLSIWFDPEMVWTPPPTGQRGRQRQFSEAAIQTCLTLKVLFGMPLRQATGFVESLLRLVGLDWTVPDFSTLCRRQKTLNVNLPYRGSTGPLNLLIPSRDIAAQCTAGQWTAQVSRQRAKSSGTPANTAALNAECGVRYT</sequence>
<dbReference type="Proteomes" id="UP000198440">
    <property type="component" value="Unassembled WGS sequence"/>
</dbReference>
<proteinExistence type="predicted"/>
<dbReference type="InterPro" id="IPR025668">
    <property type="entry name" value="Tnp_DDE_dom"/>
</dbReference>
<dbReference type="EMBL" id="FZON01000089">
    <property type="protein sequence ID" value="SNT29091.1"/>
    <property type="molecule type" value="Genomic_DNA"/>
</dbReference>
<dbReference type="AlphaFoldDB" id="A0A239LF43"/>
<gene>
    <name evidence="2" type="ORF">SAMN04488078_10894</name>
</gene>
<organism evidence="2 3">
    <name type="scientific">Antarctobacter heliothermus</name>
    <dbReference type="NCBI Taxonomy" id="74033"/>
    <lineage>
        <taxon>Bacteria</taxon>
        <taxon>Pseudomonadati</taxon>
        <taxon>Pseudomonadota</taxon>
        <taxon>Alphaproteobacteria</taxon>
        <taxon>Rhodobacterales</taxon>
        <taxon>Roseobacteraceae</taxon>
        <taxon>Antarctobacter</taxon>
    </lineage>
</organism>
<feature type="domain" description="Transposase DDE" evidence="1">
    <location>
        <begin position="22"/>
        <end position="123"/>
    </location>
</feature>
<reference evidence="2 3" key="1">
    <citation type="submission" date="2017-06" db="EMBL/GenBank/DDBJ databases">
        <authorList>
            <person name="Kim H.J."/>
            <person name="Triplett B.A."/>
        </authorList>
    </citation>
    <scope>NUCLEOTIDE SEQUENCE [LARGE SCALE GENOMIC DNA]</scope>
    <source>
        <strain evidence="2 3">DSM 11445</strain>
    </source>
</reference>